<dbReference type="AlphaFoldDB" id="A0A6B0GR56"/>
<keyword evidence="1 5" id="KW-0489">Methyltransferase</keyword>
<dbReference type="PRINTS" id="PR00507">
    <property type="entry name" value="N12N6MTFRASE"/>
</dbReference>
<comment type="caution">
    <text evidence="5">The sequence shown here is derived from an EMBL/GenBank/DDBJ whole genome shotgun (WGS) entry which is preliminary data.</text>
</comment>
<dbReference type="PANTHER" id="PTHR33841:SF4">
    <property type="entry name" value="RESTRICTION MODIFICATION SYSTEM DNA SPECIFICITY DOMAIN"/>
    <property type="match status" value="1"/>
</dbReference>
<dbReference type="GO" id="GO:0032259">
    <property type="term" value="P:methylation"/>
    <property type="evidence" value="ECO:0007669"/>
    <property type="project" value="UniProtKB-KW"/>
</dbReference>
<feature type="domain" description="DNA methylase adenine-specific" evidence="4">
    <location>
        <begin position="157"/>
        <end position="312"/>
    </location>
</feature>
<proteinExistence type="predicted"/>
<dbReference type="InterPro" id="IPR029063">
    <property type="entry name" value="SAM-dependent_MTases_sf"/>
</dbReference>
<sequence length="745" mass="83767">MNEHVSVFDRWGRESHHYERYTSNAVDRLADDDDVQAAKAEWEAFFVGSHGDVFDGLAVEDPRTRLFVDALYYDFVVDGIVEFAEREFDFELVNREANYNTDALSVDFQQLHRAVVDVDATEWDVGASLTRADLLTGDVEFLRRLYERIVPRDLRLQLGEYYTPRGVAELSVAELDVADYRSETFFDPGCGSGVFLATCIDAKRDALGGTLGPEALVDVVTNTVFGVDLNPVAVKSAKLGYLLSLLPVLDEADVDRLELPVFLTDSLGLMRDDEIRFGGETLDLRVDHLVGNPPWLTWGNLSESVRDAWRERYVDRLNLLPHDGAEARLGYANDDVSVPFVWVCIHRYLAEDGDASFVLKRDIVKGPAGRLLRSQRVNSRPVAVTHIHDFTDLRPFGDEVGAHASVYTLRADTAPTFPIDADTWRRADGDPEFSSAAAMRETLPHEETPMVPVEADDPSSPWLRADAERRALGECAHDIRHGLKDDAKDVYSLDRSRLDELEHDHVYPYLRSKHVVKYGLFGHDLHLVPMAKANEDNEAELRNGCPKTYEYLDSRREALEDRASTWLQSGTFYNVFGLGEYTWSDYKVVWCRLGFKPHFAVVGTVDDETLGEKPVVPGDHFMFISTDDEYEAHFLCGLLNSAVYQRSLRGIASRGKASLSKTVVSRLELPAYEETEESRRLAELSMAAHDIVPRYIDVSKRAYNERTVEELATVQADIDELVESMLSEGSSGPATGRRPLASIDP</sequence>
<evidence type="ECO:0000313" key="5">
    <source>
        <dbReference type="EMBL" id="MWG35153.1"/>
    </source>
</evidence>
<evidence type="ECO:0000256" key="2">
    <source>
        <dbReference type="ARBA" id="ARBA00022679"/>
    </source>
</evidence>
<dbReference type="GO" id="GO:0008170">
    <property type="term" value="F:N-methyltransferase activity"/>
    <property type="evidence" value="ECO:0007669"/>
    <property type="project" value="InterPro"/>
</dbReference>
<organism evidence="5 6">
    <name type="scientific">Halomarina oriensis</name>
    <dbReference type="NCBI Taxonomy" id="671145"/>
    <lineage>
        <taxon>Archaea</taxon>
        <taxon>Methanobacteriati</taxon>
        <taxon>Methanobacteriota</taxon>
        <taxon>Stenosarchaea group</taxon>
        <taxon>Halobacteria</taxon>
        <taxon>Halobacteriales</taxon>
        <taxon>Natronomonadaceae</taxon>
        <taxon>Halomarina</taxon>
    </lineage>
</organism>
<dbReference type="Pfam" id="PF02384">
    <property type="entry name" value="N6_Mtase"/>
    <property type="match status" value="1"/>
</dbReference>
<keyword evidence="6" id="KW-1185">Reference proteome</keyword>
<dbReference type="Gene3D" id="3.40.50.150">
    <property type="entry name" value="Vaccinia Virus protein VP39"/>
    <property type="match status" value="1"/>
</dbReference>
<dbReference type="SUPFAM" id="SSF53335">
    <property type="entry name" value="S-adenosyl-L-methionine-dependent methyltransferases"/>
    <property type="match status" value="1"/>
</dbReference>
<evidence type="ECO:0000256" key="1">
    <source>
        <dbReference type="ARBA" id="ARBA00022603"/>
    </source>
</evidence>
<dbReference type="PANTHER" id="PTHR33841">
    <property type="entry name" value="DNA METHYLTRANSFERASE YEEA-RELATED"/>
    <property type="match status" value="1"/>
</dbReference>
<accession>A0A6B0GR56</accession>
<reference evidence="5 6" key="1">
    <citation type="submission" date="2019-12" db="EMBL/GenBank/DDBJ databases">
        <title>Halocatena pleomorpha gen. nov. sp. nov., an extremely halophilic archaeon of family Halobacteriaceae isolated from saltpan soil.</title>
        <authorList>
            <person name="Pal Y."/>
            <person name="Verma A."/>
            <person name="Krishnamurthi S."/>
            <person name="Kumar P."/>
        </authorList>
    </citation>
    <scope>NUCLEOTIDE SEQUENCE [LARGE SCALE GENOMIC DNA]</scope>
    <source>
        <strain evidence="5 6">JCM 16495</strain>
    </source>
</reference>
<dbReference type="InterPro" id="IPR050953">
    <property type="entry name" value="N4_N6_ade-DNA_methylase"/>
</dbReference>
<name>A0A6B0GR56_9EURY</name>
<dbReference type="OrthoDB" id="45790at2157"/>
<evidence type="ECO:0000259" key="4">
    <source>
        <dbReference type="Pfam" id="PF02384"/>
    </source>
</evidence>
<protein>
    <submittedName>
        <fullName evidence="5">N-6 DNA methylase</fullName>
    </submittedName>
</protein>
<dbReference type="Proteomes" id="UP000451471">
    <property type="component" value="Unassembled WGS sequence"/>
</dbReference>
<evidence type="ECO:0000313" key="6">
    <source>
        <dbReference type="Proteomes" id="UP000451471"/>
    </source>
</evidence>
<dbReference type="GO" id="GO:0003677">
    <property type="term" value="F:DNA binding"/>
    <property type="evidence" value="ECO:0007669"/>
    <property type="project" value="InterPro"/>
</dbReference>
<dbReference type="RefSeq" id="WP_158204837.1">
    <property type="nucleotide sequence ID" value="NZ_WSZK01000017.1"/>
</dbReference>
<gene>
    <name evidence="5" type="ORF">GQS65_11755</name>
</gene>
<feature type="region of interest" description="Disordered" evidence="3">
    <location>
        <begin position="725"/>
        <end position="745"/>
    </location>
</feature>
<evidence type="ECO:0000256" key="3">
    <source>
        <dbReference type="SAM" id="MobiDB-lite"/>
    </source>
</evidence>
<keyword evidence="2" id="KW-0808">Transferase</keyword>
<dbReference type="EMBL" id="WSZK01000017">
    <property type="protein sequence ID" value="MWG35153.1"/>
    <property type="molecule type" value="Genomic_DNA"/>
</dbReference>
<dbReference type="InterPro" id="IPR003356">
    <property type="entry name" value="DNA_methylase_A-5"/>
</dbReference>